<dbReference type="SUPFAM" id="SSF90123">
    <property type="entry name" value="ABC transporter transmembrane region"/>
    <property type="match status" value="1"/>
</dbReference>
<dbReference type="Pfam" id="PF00005">
    <property type="entry name" value="ABC_tran"/>
    <property type="match status" value="1"/>
</dbReference>
<dbReference type="CDD" id="cd18551">
    <property type="entry name" value="ABC_6TM_LmrA_like"/>
    <property type="match status" value="1"/>
</dbReference>
<dbReference type="GO" id="GO:0005524">
    <property type="term" value="F:ATP binding"/>
    <property type="evidence" value="ECO:0007669"/>
    <property type="project" value="UniProtKB-KW"/>
</dbReference>
<keyword evidence="2" id="KW-0813">Transport</keyword>
<dbReference type="InterPro" id="IPR027417">
    <property type="entry name" value="P-loop_NTPase"/>
</dbReference>
<dbReference type="InterPro" id="IPR039421">
    <property type="entry name" value="Type_1_exporter"/>
</dbReference>
<dbReference type="EMBL" id="JAFREP010000028">
    <property type="protein sequence ID" value="MBO1321885.1"/>
    <property type="molecule type" value="Genomic_DNA"/>
</dbReference>
<dbReference type="Gene3D" id="3.40.50.300">
    <property type="entry name" value="P-loop containing nucleotide triphosphate hydrolases"/>
    <property type="match status" value="1"/>
</dbReference>
<evidence type="ECO:0000256" key="3">
    <source>
        <dbReference type="ARBA" id="ARBA00022475"/>
    </source>
</evidence>
<dbReference type="SMART" id="SM00382">
    <property type="entry name" value="AAA"/>
    <property type="match status" value="1"/>
</dbReference>
<dbReference type="Pfam" id="PF00664">
    <property type="entry name" value="ABC_membrane"/>
    <property type="match status" value="1"/>
</dbReference>
<accession>A0A8J7QGJ5</accession>
<dbReference type="PROSITE" id="PS50893">
    <property type="entry name" value="ABC_TRANSPORTER_2"/>
    <property type="match status" value="1"/>
</dbReference>
<dbReference type="Gene3D" id="1.20.1560.10">
    <property type="entry name" value="ABC transporter type 1, transmembrane domain"/>
    <property type="match status" value="1"/>
</dbReference>
<evidence type="ECO:0000256" key="2">
    <source>
        <dbReference type="ARBA" id="ARBA00022448"/>
    </source>
</evidence>
<reference evidence="12" key="1">
    <citation type="submission" date="2021-03" db="EMBL/GenBank/DDBJ databases">
        <authorList>
            <person name="Wang G."/>
        </authorList>
    </citation>
    <scope>NUCLEOTIDE SEQUENCE</scope>
    <source>
        <strain evidence="12">KCTC 12899</strain>
    </source>
</reference>
<keyword evidence="13" id="KW-1185">Reference proteome</keyword>
<evidence type="ECO:0000259" key="11">
    <source>
        <dbReference type="PROSITE" id="PS50929"/>
    </source>
</evidence>
<dbReference type="InterPro" id="IPR011527">
    <property type="entry name" value="ABC1_TM_dom"/>
</dbReference>
<dbReference type="GO" id="GO:0015421">
    <property type="term" value="F:ABC-type oligopeptide transporter activity"/>
    <property type="evidence" value="ECO:0007669"/>
    <property type="project" value="TreeGrafter"/>
</dbReference>
<feature type="transmembrane region" description="Helical" evidence="9">
    <location>
        <begin position="248"/>
        <end position="270"/>
    </location>
</feature>
<evidence type="ECO:0000313" key="12">
    <source>
        <dbReference type="EMBL" id="MBO1321885.1"/>
    </source>
</evidence>
<comment type="caution">
    <text evidence="12">The sequence shown here is derived from an EMBL/GenBank/DDBJ whole genome shotgun (WGS) entry which is preliminary data.</text>
</comment>
<keyword evidence="3" id="KW-1003">Cell membrane</keyword>
<proteinExistence type="predicted"/>
<dbReference type="FunFam" id="3.40.50.300:FF:000221">
    <property type="entry name" value="Multidrug ABC transporter ATP-binding protein"/>
    <property type="match status" value="1"/>
</dbReference>
<dbReference type="PANTHER" id="PTHR43394:SF1">
    <property type="entry name" value="ATP-BINDING CASSETTE SUB-FAMILY B MEMBER 10, MITOCHONDRIAL"/>
    <property type="match status" value="1"/>
</dbReference>
<dbReference type="SUPFAM" id="SSF52540">
    <property type="entry name" value="P-loop containing nucleoside triphosphate hydrolases"/>
    <property type="match status" value="1"/>
</dbReference>
<feature type="domain" description="ABC transporter" evidence="10">
    <location>
        <begin position="306"/>
        <end position="547"/>
    </location>
</feature>
<name>A0A8J7QGJ5_9BACT</name>
<dbReference type="InterPro" id="IPR003439">
    <property type="entry name" value="ABC_transporter-like_ATP-bd"/>
</dbReference>
<feature type="transmembrane region" description="Helical" evidence="9">
    <location>
        <begin position="133"/>
        <end position="153"/>
    </location>
</feature>
<feature type="domain" description="ABC transmembrane type-1" evidence="11">
    <location>
        <begin position="1"/>
        <end position="274"/>
    </location>
</feature>
<feature type="transmembrane region" description="Helical" evidence="9">
    <location>
        <begin position="210"/>
        <end position="236"/>
    </location>
</feature>
<dbReference type="InterPro" id="IPR017871">
    <property type="entry name" value="ABC_transporter-like_CS"/>
</dbReference>
<dbReference type="InterPro" id="IPR036640">
    <property type="entry name" value="ABC1_TM_sf"/>
</dbReference>
<evidence type="ECO:0000256" key="1">
    <source>
        <dbReference type="ARBA" id="ARBA00004651"/>
    </source>
</evidence>
<protein>
    <submittedName>
        <fullName evidence="12">ABC transporter ATP-binding protein</fullName>
    </submittedName>
</protein>
<gene>
    <name evidence="12" type="ORF">J3U88_25620</name>
</gene>
<organism evidence="12 13">
    <name type="scientific">Acanthopleuribacter pedis</name>
    <dbReference type="NCBI Taxonomy" id="442870"/>
    <lineage>
        <taxon>Bacteria</taxon>
        <taxon>Pseudomonadati</taxon>
        <taxon>Acidobacteriota</taxon>
        <taxon>Holophagae</taxon>
        <taxon>Acanthopleuribacterales</taxon>
        <taxon>Acanthopleuribacteraceae</taxon>
        <taxon>Acanthopleuribacter</taxon>
    </lineage>
</organism>
<feature type="transmembrane region" description="Helical" evidence="9">
    <location>
        <begin position="107"/>
        <end position="127"/>
    </location>
</feature>
<dbReference type="GO" id="GO:0005886">
    <property type="term" value="C:plasma membrane"/>
    <property type="evidence" value="ECO:0007669"/>
    <property type="project" value="UniProtKB-SubCell"/>
</dbReference>
<keyword evidence="7 9" id="KW-1133">Transmembrane helix</keyword>
<keyword evidence="5" id="KW-0547">Nucleotide-binding</keyword>
<evidence type="ECO:0000313" key="13">
    <source>
        <dbReference type="Proteomes" id="UP000664417"/>
    </source>
</evidence>
<dbReference type="InterPro" id="IPR003593">
    <property type="entry name" value="AAA+_ATPase"/>
</dbReference>
<evidence type="ECO:0000256" key="7">
    <source>
        <dbReference type="ARBA" id="ARBA00022989"/>
    </source>
</evidence>
<evidence type="ECO:0000256" key="8">
    <source>
        <dbReference type="ARBA" id="ARBA00023136"/>
    </source>
</evidence>
<evidence type="ECO:0000256" key="5">
    <source>
        <dbReference type="ARBA" id="ARBA00022741"/>
    </source>
</evidence>
<keyword evidence="8 9" id="KW-0472">Membrane</keyword>
<dbReference type="GO" id="GO:0016887">
    <property type="term" value="F:ATP hydrolysis activity"/>
    <property type="evidence" value="ECO:0007669"/>
    <property type="project" value="InterPro"/>
</dbReference>
<evidence type="ECO:0000259" key="10">
    <source>
        <dbReference type="PROSITE" id="PS50893"/>
    </source>
</evidence>
<sequence length="556" mass="60011">MLVEATVSLSVPLLTRDFVDMTGSGTLPTTTITLLLVAMSVEAVAGAVGYFMLGTAGHGIVANMRRGLLGKLVRLPVGYFDKQQSGALASRMVNDTTTLHQIATYHIVSLLVGFLTVIGAVAILWMLDWRMTLLLFSGVLVAGLLLGPVTFVIQKISEKVMNETALFSGRLTNLFHEIRLVKSHGAEEWVDQDGNTSIEKLRRLGVKETAVQAILAPMVSLAMMGALIAILGYGGARVGAGTLEMGTLVAFILYLFHVAIPITQFSVFFSEIQHALGASKHLVAMFEEQEERHSGETQVDAQAQPLAVENLDFAYPAREEGGEPTKVLHDINLTMQPGEVTALVGASGSGKSTLLSLLLGFYETEKGRIRLGSLDLAEAQPAAWRRQTAYVSQDAPMISGSIRDNLLLGCEQPHSDEDLFRALKAAKLDGVVAEMPDGLNSDVGEQGGKLSGGQRQRLAIARAILRDAPVLILDEATSHLDTQTEYEVQSALAELMKTRTTVVVAHRLTTIQDADQIVVFDQGRIVGSGSHEQLNQSNTVYSELVAHQFKTRRQAA</sequence>
<evidence type="ECO:0000256" key="9">
    <source>
        <dbReference type="SAM" id="Phobius"/>
    </source>
</evidence>
<keyword evidence="6 12" id="KW-0067">ATP-binding</keyword>
<dbReference type="PROSITE" id="PS00211">
    <property type="entry name" value="ABC_TRANSPORTER_1"/>
    <property type="match status" value="1"/>
</dbReference>
<comment type="subcellular location">
    <subcellularLocation>
        <location evidence="1">Cell membrane</location>
        <topology evidence="1">Multi-pass membrane protein</topology>
    </subcellularLocation>
</comment>
<dbReference type="AlphaFoldDB" id="A0A8J7QGJ5"/>
<keyword evidence="4 9" id="KW-0812">Transmembrane</keyword>
<dbReference type="PROSITE" id="PS50929">
    <property type="entry name" value="ABC_TM1F"/>
    <property type="match status" value="1"/>
</dbReference>
<dbReference type="PANTHER" id="PTHR43394">
    <property type="entry name" value="ATP-DEPENDENT PERMEASE MDL1, MITOCHONDRIAL"/>
    <property type="match status" value="1"/>
</dbReference>
<feature type="transmembrane region" description="Helical" evidence="9">
    <location>
        <begin position="32"/>
        <end position="56"/>
    </location>
</feature>
<evidence type="ECO:0000256" key="6">
    <source>
        <dbReference type="ARBA" id="ARBA00022840"/>
    </source>
</evidence>
<dbReference type="Proteomes" id="UP000664417">
    <property type="component" value="Unassembled WGS sequence"/>
</dbReference>
<evidence type="ECO:0000256" key="4">
    <source>
        <dbReference type="ARBA" id="ARBA00022692"/>
    </source>
</evidence>